<accession>A0A0J8B9L1</accession>
<dbReference type="Gramene" id="KMS96522">
    <property type="protein sequence ID" value="KMS96522"/>
    <property type="gene ID" value="BVRB_8g202150"/>
</dbReference>
<keyword evidence="3" id="KW-1185">Reference proteome</keyword>
<dbReference type="AlphaFoldDB" id="A0A0J8B9L1"/>
<feature type="region of interest" description="Disordered" evidence="1">
    <location>
        <begin position="1"/>
        <end position="34"/>
    </location>
</feature>
<proteinExistence type="predicted"/>
<organism evidence="2 3">
    <name type="scientific">Beta vulgaris subsp. vulgaris</name>
    <name type="common">Beet</name>
    <dbReference type="NCBI Taxonomy" id="3555"/>
    <lineage>
        <taxon>Eukaryota</taxon>
        <taxon>Viridiplantae</taxon>
        <taxon>Streptophyta</taxon>
        <taxon>Embryophyta</taxon>
        <taxon>Tracheophyta</taxon>
        <taxon>Spermatophyta</taxon>
        <taxon>Magnoliopsida</taxon>
        <taxon>eudicotyledons</taxon>
        <taxon>Gunneridae</taxon>
        <taxon>Pentapetalae</taxon>
        <taxon>Caryophyllales</taxon>
        <taxon>Chenopodiaceae</taxon>
        <taxon>Betoideae</taxon>
        <taxon>Beta</taxon>
    </lineage>
</organism>
<evidence type="ECO:0000313" key="3">
    <source>
        <dbReference type="Proteomes" id="UP000035740"/>
    </source>
</evidence>
<protein>
    <submittedName>
        <fullName evidence="2">Uncharacterized protein</fullName>
    </submittedName>
</protein>
<dbReference type="Proteomes" id="UP000035740">
    <property type="component" value="Unassembled WGS sequence"/>
</dbReference>
<name>A0A0J8B9L1_BETVV</name>
<evidence type="ECO:0000256" key="1">
    <source>
        <dbReference type="SAM" id="MobiDB-lite"/>
    </source>
</evidence>
<gene>
    <name evidence="2" type="ORF">BVRB_8g202150</name>
</gene>
<sequence length="34" mass="4001">MNLQKKSTTKKQNKQDTEENERQPTRGLIAREIS</sequence>
<reference evidence="2 3" key="1">
    <citation type="journal article" date="2014" name="Nature">
        <title>The genome of the recently domesticated crop plant sugar beet (Beta vulgaris).</title>
        <authorList>
            <person name="Dohm J.C."/>
            <person name="Minoche A.E."/>
            <person name="Holtgrawe D."/>
            <person name="Capella-Gutierrez S."/>
            <person name="Zakrzewski F."/>
            <person name="Tafer H."/>
            <person name="Rupp O."/>
            <person name="Sorensen T.R."/>
            <person name="Stracke R."/>
            <person name="Reinhardt R."/>
            <person name="Goesmann A."/>
            <person name="Kraft T."/>
            <person name="Schulz B."/>
            <person name="Stadler P.F."/>
            <person name="Schmidt T."/>
            <person name="Gabaldon T."/>
            <person name="Lehrach H."/>
            <person name="Weisshaar B."/>
            <person name="Himmelbauer H."/>
        </authorList>
    </citation>
    <scope>NUCLEOTIDE SEQUENCE [LARGE SCALE GENOMIC DNA]</scope>
    <source>
        <tissue evidence="2">Taproot</tissue>
    </source>
</reference>
<dbReference type="EMBL" id="KQ090375">
    <property type="protein sequence ID" value="KMS96522.1"/>
    <property type="molecule type" value="Genomic_DNA"/>
</dbReference>
<evidence type="ECO:0000313" key="2">
    <source>
        <dbReference type="EMBL" id="KMS96522.1"/>
    </source>
</evidence>
<feature type="compositionally biased region" description="Basic and acidic residues" evidence="1">
    <location>
        <begin position="13"/>
        <end position="24"/>
    </location>
</feature>